<evidence type="ECO:0000256" key="1">
    <source>
        <dbReference type="ARBA" id="ARBA00004651"/>
    </source>
</evidence>
<comment type="caution">
    <text evidence="8">The sequence shown here is derived from an EMBL/GenBank/DDBJ whole genome shotgun (WGS) entry which is preliminary data.</text>
</comment>
<proteinExistence type="predicted"/>
<dbReference type="RefSeq" id="WP_345521217.1">
    <property type="nucleotide sequence ID" value="NZ_BAABKM010000002.1"/>
</dbReference>
<evidence type="ECO:0000256" key="6">
    <source>
        <dbReference type="SAM" id="Phobius"/>
    </source>
</evidence>
<evidence type="ECO:0000313" key="8">
    <source>
        <dbReference type="EMBL" id="GAA4703460.1"/>
    </source>
</evidence>
<protein>
    <submittedName>
        <fullName evidence="8">Type II secretion system F family protein</fullName>
    </submittedName>
</protein>
<dbReference type="InterPro" id="IPR042094">
    <property type="entry name" value="T2SS_GspF_sf"/>
</dbReference>
<feature type="transmembrane region" description="Helical" evidence="6">
    <location>
        <begin position="280"/>
        <end position="299"/>
    </location>
</feature>
<evidence type="ECO:0000259" key="7">
    <source>
        <dbReference type="Pfam" id="PF00482"/>
    </source>
</evidence>
<feature type="transmembrane region" description="Helical" evidence="6">
    <location>
        <begin position="6"/>
        <end position="26"/>
    </location>
</feature>
<keyword evidence="5 6" id="KW-0472">Membrane</keyword>
<dbReference type="PANTHER" id="PTHR35007">
    <property type="entry name" value="INTEGRAL MEMBRANE PROTEIN-RELATED"/>
    <property type="match status" value="1"/>
</dbReference>
<evidence type="ECO:0000256" key="3">
    <source>
        <dbReference type="ARBA" id="ARBA00022692"/>
    </source>
</evidence>
<name>A0ABP8XBH6_9ACTN</name>
<keyword evidence="3 6" id="KW-0812">Transmembrane</keyword>
<feature type="transmembrane region" description="Helical" evidence="6">
    <location>
        <begin position="242"/>
        <end position="268"/>
    </location>
</feature>
<feature type="transmembrane region" description="Helical" evidence="6">
    <location>
        <begin position="75"/>
        <end position="97"/>
    </location>
</feature>
<reference evidence="9" key="1">
    <citation type="journal article" date="2019" name="Int. J. Syst. Evol. Microbiol.">
        <title>The Global Catalogue of Microorganisms (GCM) 10K type strain sequencing project: providing services to taxonomists for standard genome sequencing and annotation.</title>
        <authorList>
            <consortium name="The Broad Institute Genomics Platform"/>
            <consortium name="The Broad Institute Genome Sequencing Center for Infectious Disease"/>
            <person name="Wu L."/>
            <person name="Ma J."/>
        </authorList>
    </citation>
    <scope>NUCLEOTIDE SEQUENCE [LARGE SCALE GENOMIC DNA]</scope>
    <source>
        <strain evidence="9">JCM 18531</strain>
    </source>
</reference>
<comment type="subcellular location">
    <subcellularLocation>
        <location evidence="1">Cell membrane</location>
        <topology evidence="1">Multi-pass membrane protein</topology>
    </subcellularLocation>
</comment>
<keyword evidence="2" id="KW-1003">Cell membrane</keyword>
<dbReference type="Proteomes" id="UP001499974">
    <property type="component" value="Unassembled WGS sequence"/>
</dbReference>
<gene>
    <name evidence="8" type="ORF">GCM10023349_21100</name>
</gene>
<dbReference type="Pfam" id="PF00482">
    <property type="entry name" value="T2SSF"/>
    <property type="match status" value="1"/>
</dbReference>
<sequence>MTITAIVLLCLGTAATFVLGVSMFAAESDRRRVIYASDLDEQTSGWGRLSSWTERQVLRTSAGRRLRRTLDRADVSWTVGTVVLAAMVVMVLVWLIADSLGGPVLAVIGVIGVVMGLRAFLRYRIEKRRQKFVDQLPELARLLANATQAGLALRAALGVAAQESVEPVRSELEQVNRELVVGADLDEVLGRLADRMPSREVQVLVNVLAIQVRAGGRVVTALRGITDALETRREVRREVNTLLAGTKATVAAVAGLGAFMLLLVNMFAEGGLRTVLEDPIGIVLFAVCGGVFGLGLLLVKRFGTVDV</sequence>
<dbReference type="InterPro" id="IPR018076">
    <property type="entry name" value="T2SS_GspF_dom"/>
</dbReference>
<evidence type="ECO:0000256" key="4">
    <source>
        <dbReference type="ARBA" id="ARBA00022989"/>
    </source>
</evidence>
<accession>A0ABP8XBH6</accession>
<evidence type="ECO:0000313" key="9">
    <source>
        <dbReference type="Proteomes" id="UP001499974"/>
    </source>
</evidence>
<evidence type="ECO:0000256" key="5">
    <source>
        <dbReference type="ARBA" id="ARBA00023136"/>
    </source>
</evidence>
<feature type="transmembrane region" description="Helical" evidence="6">
    <location>
        <begin position="103"/>
        <end position="121"/>
    </location>
</feature>
<organism evidence="8 9">
    <name type="scientific">Nocardioides conyzicola</name>
    <dbReference type="NCBI Taxonomy" id="1651781"/>
    <lineage>
        <taxon>Bacteria</taxon>
        <taxon>Bacillati</taxon>
        <taxon>Actinomycetota</taxon>
        <taxon>Actinomycetes</taxon>
        <taxon>Propionibacteriales</taxon>
        <taxon>Nocardioidaceae</taxon>
        <taxon>Nocardioides</taxon>
    </lineage>
</organism>
<keyword evidence="4 6" id="KW-1133">Transmembrane helix</keyword>
<dbReference type="Gene3D" id="1.20.81.30">
    <property type="entry name" value="Type II secretion system (T2SS), domain F"/>
    <property type="match status" value="1"/>
</dbReference>
<dbReference type="EMBL" id="BAABKM010000002">
    <property type="protein sequence ID" value="GAA4703460.1"/>
    <property type="molecule type" value="Genomic_DNA"/>
</dbReference>
<dbReference type="PANTHER" id="PTHR35007:SF1">
    <property type="entry name" value="PILUS ASSEMBLY PROTEIN"/>
    <property type="match status" value="1"/>
</dbReference>
<evidence type="ECO:0000256" key="2">
    <source>
        <dbReference type="ARBA" id="ARBA00022475"/>
    </source>
</evidence>
<keyword evidence="9" id="KW-1185">Reference proteome</keyword>
<feature type="domain" description="Type II secretion system protein GspF" evidence="7">
    <location>
        <begin position="140"/>
        <end position="264"/>
    </location>
</feature>